<accession>A0A843U170</accession>
<feature type="region of interest" description="Disordered" evidence="1">
    <location>
        <begin position="1"/>
        <end position="45"/>
    </location>
</feature>
<organism evidence="2 3">
    <name type="scientific">Colocasia esculenta</name>
    <name type="common">Wild taro</name>
    <name type="synonym">Arum esculentum</name>
    <dbReference type="NCBI Taxonomy" id="4460"/>
    <lineage>
        <taxon>Eukaryota</taxon>
        <taxon>Viridiplantae</taxon>
        <taxon>Streptophyta</taxon>
        <taxon>Embryophyta</taxon>
        <taxon>Tracheophyta</taxon>
        <taxon>Spermatophyta</taxon>
        <taxon>Magnoliopsida</taxon>
        <taxon>Liliopsida</taxon>
        <taxon>Araceae</taxon>
        <taxon>Aroideae</taxon>
        <taxon>Colocasieae</taxon>
        <taxon>Colocasia</taxon>
    </lineage>
</organism>
<dbReference type="EMBL" id="NMUH01000334">
    <property type="protein sequence ID" value="MQL77165.1"/>
    <property type="molecule type" value="Genomic_DNA"/>
</dbReference>
<evidence type="ECO:0000313" key="3">
    <source>
        <dbReference type="Proteomes" id="UP000652761"/>
    </source>
</evidence>
<evidence type="ECO:0000256" key="1">
    <source>
        <dbReference type="SAM" id="MobiDB-lite"/>
    </source>
</evidence>
<dbReference type="Proteomes" id="UP000652761">
    <property type="component" value="Unassembled WGS sequence"/>
</dbReference>
<comment type="caution">
    <text evidence="2">The sequence shown here is derived from an EMBL/GenBank/DDBJ whole genome shotgun (WGS) entry which is preliminary data.</text>
</comment>
<gene>
    <name evidence="2" type="ORF">Taro_009572</name>
</gene>
<protein>
    <submittedName>
        <fullName evidence="2">Uncharacterized protein</fullName>
    </submittedName>
</protein>
<name>A0A843U170_COLES</name>
<keyword evidence="3" id="KW-1185">Reference proteome</keyword>
<evidence type="ECO:0000313" key="2">
    <source>
        <dbReference type="EMBL" id="MQL77165.1"/>
    </source>
</evidence>
<reference evidence="2" key="1">
    <citation type="submission" date="2017-07" db="EMBL/GenBank/DDBJ databases">
        <title>Taro Niue Genome Assembly and Annotation.</title>
        <authorList>
            <person name="Atibalentja N."/>
            <person name="Keating K."/>
            <person name="Fields C.J."/>
        </authorList>
    </citation>
    <scope>NUCLEOTIDE SEQUENCE</scope>
    <source>
        <strain evidence="2">Niue_2</strain>
        <tissue evidence="2">Leaf</tissue>
    </source>
</reference>
<proteinExistence type="predicted"/>
<dbReference type="AlphaFoldDB" id="A0A843U170"/>
<feature type="compositionally biased region" description="Basic and acidic residues" evidence="1">
    <location>
        <begin position="21"/>
        <end position="32"/>
    </location>
</feature>
<sequence length="85" mass="9246">MSRHGVRSRSAEPGAGVNRGAGRDASIHRVDNASDPGVATPLRSRRIMLSRPQEVARTQKRGICPFSSQAYTRFTSKHEGSGAWI</sequence>